<comment type="catalytic activity">
    <reaction evidence="1 9 10">
        <text>D-alanyl-D-alanine + H2O = 2 D-alanine</text>
        <dbReference type="Rhea" id="RHEA:20661"/>
        <dbReference type="ChEBI" id="CHEBI:15377"/>
        <dbReference type="ChEBI" id="CHEBI:57416"/>
        <dbReference type="ChEBI" id="CHEBI:57822"/>
        <dbReference type="EC" id="3.4.13.22"/>
    </reaction>
</comment>
<dbReference type="InterPro" id="IPR000755">
    <property type="entry name" value="A_A_dipeptidase"/>
</dbReference>
<comment type="caution">
    <text evidence="11">The sequence shown here is derived from an EMBL/GenBank/DDBJ whole genome shotgun (WGS) entry which is preliminary data.</text>
</comment>
<evidence type="ECO:0000256" key="10">
    <source>
        <dbReference type="PIRNR" id="PIRNR026671"/>
    </source>
</evidence>
<organism evidence="11 12">
    <name type="scientific">SAR86 cluster bacterium</name>
    <dbReference type="NCBI Taxonomy" id="2030880"/>
    <lineage>
        <taxon>Bacteria</taxon>
        <taxon>Pseudomonadati</taxon>
        <taxon>Pseudomonadota</taxon>
        <taxon>Gammaproteobacteria</taxon>
        <taxon>SAR86 cluster</taxon>
    </lineage>
</organism>
<keyword evidence="3 9" id="KW-0479">Metal-binding</keyword>
<dbReference type="HAMAP" id="MF_01924">
    <property type="entry name" value="A_A_dipeptidase"/>
    <property type="match status" value="1"/>
</dbReference>
<dbReference type="Proteomes" id="UP000218767">
    <property type="component" value="Unassembled WGS sequence"/>
</dbReference>
<keyword evidence="2 9" id="KW-0645">Protease</keyword>
<dbReference type="CDD" id="cd14817">
    <property type="entry name" value="D-Ala-D-Ala_dipeptidase_VanX"/>
    <property type="match status" value="1"/>
</dbReference>
<dbReference type="InterPro" id="IPR009045">
    <property type="entry name" value="Zn_M74/Hedgehog-like"/>
</dbReference>
<keyword evidence="7 9" id="KW-0482">Metalloprotease</keyword>
<dbReference type="PANTHER" id="PTHR43126:SF1">
    <property type="entry name" value="D-ALANYL-D-ALANINE DIPEPTIDASE"/>
    <property type="match status" value="1"/>
</dbReference>
<dbReference type="Pfam" id="PF01427">
    <property type="entry name" value="Peptidase_M15"/>
    <property type="match status" value="1"/>
</dbReference>
<evidence type="ECO:0000256" key="6">
    <source>
        <dbReference type="ARBA" id="ARBA00022997"/>
    </source>
</evidence>
<gene>
    <name evidence="9" type="primary">ddpX</name>
    <name evidence="11" type="ORF">COB20_00705</name>
</gene>
<accession>A0A2A4XJ80</accession>
<dbReference type="GO" id="GO:0160237">
    <property type="term" value="F:D-Ala-D-Ala dipeptidase activity"/>
    <property type="evidence" value="ECO:0007669"/>
    <property type="project" value="UniProtKB-EC"/>
</dbReference>
<dbReference type="Gene3D" id="3.30.1380.10">
    <property type="match status" value="1"/>
</dbReference>
<evidence type="ECO:0000256" key="5">
    <source>
        <dbReference type="ARBA" id="ARBA00022833"/>
    </source>
</evidence>
<feature type="active site" description="Proton donor/acceptor" evidence="9">
    <location>
        <position position="189"/>
    </location>
</feature>
<dbReference type="EC" id="3.4.13.22" evidence="9 10"/>
<evidence type="ECO:0000313" key="11">
    <source>
        <dbReference type="EMBL" id="PCI82189.1"/>
    </source>
</evidence>
<sequence>MAQNNDAKAPDSFLELQEFIPGIYLELRYFSEDNFVGQVIDGYHAQKVFMTREAATALSNVQGELASFGLSLKVFDAYRPQRAVDHFVRWAQDLGDKKMKAVFYPSVAKADLFSDGYIAERSGHSRGSTIDLTLVDLQSGEELEMGTPWDFFDPSSWPSNLNLPAQTRANRNLLNAVMTRHGFRALPEEWWHFTLENEPFPDTYFNFPVK</sequence>
<evidence type="ECO:0000256" key="7">
    <source>
        <dbReference type="ARBA" id="ARBA00023049"/>
    </source>
</evidence>
<evidence type="ECO:0000256" key="9">
    <source>
        <dbReference type="HAMAP-Rule" id="MF_01924"/>
    </source>
</evidence>
<keyword evidence="4 9" id="KW-0378">Hydrolase</keyword>
<dbReference type="SUPFAM" id="SSF55166">
    <property type="entry name" value="Hedgehog/DD-peptidase"/>
    <property type="match status" value="1"/>
</dbReference>
<dbReference type="AlphaFoldDB" id="A0A2A4XJ80"/>
<dbReference type="EMBL" id="NVUL01000002">
    <property type="protein sequence ID" value="PCI82189.1"/>
    <property type="molecule type" value="Genomic_DNA"/>
</dbReference>
<evidence type="ECO:0000256" key="3">
    <source>
        <dbReference type="ARBA" id="ARBA00022723"/>
    </source>
</evidence>
<feature type="site" description="Transition state stabilizer" evidence="9">
    <location>
        <position position="79"/>
    </location>
</feature>
<evidence type="ECO:0000256" key="1">
    <source>
        <dbReference type="ARBA" id="ARBA00001362"/>
    </source>
</evidence>
<keyword evidence="6 9" id="KW-0224">Dipeptidase</keyword>
<comment type="cofactor">
    <cofactor evidence="9">
        <name>Zn(2+)</name>
        <dbReference type="ChEBI" id="CHEBI:29105"/>
    </cofactor>
    <text evidence="9">Binds 1 zinc ion per subunit.</text>
</comment>
<feature type="binding site" evidence="9">
    <location>
        <position position="131"/>
    </location>
    <ligand>
        <name>Zn(2+)</name>
        <dbReference type="ChEBI" id="CHEBI:29105"/>
        <note>catalytic</note>
    </ligand>
</feature>
<evidence type="ECO:0000256" key="2">
    <source>
        <dbReference type="ARBA" id="ARBA00022670"/>
    </source>
</evidence>
<comment type="similarity">
    <text evidence="9 10">Belongs to the peptidase M15D family.</text>
</comment>
<dbReference type="PIRSF" id="PIRSF026671">
    <property type="entry name" value="AA_dipeptidase"/>
    <property type="match status" value="1"/>
</dbReference>
<evidence type="ECO:0000313" key="12">
    <source>
        <dbReference type="Proteomes" id="UP000218767"/>
    </source>
</evidence>
<dbReference type="GO" id="GO:0006508">
    <property type="term" value="P:proteolysis"/>
    <property type="evidence" value="ECO:0007669"/>
    <property type="project" value="UniProtKB-KW"/>
</dbReference>
<comment type="function">
    <text evidence="9 10">Catalyzes hydrolysis of the D-alanyl-D-alanine dipeptide.</text>
</comment>
<keyword evidence="5 9" id="KW-0862">Zinc</keyword>
<evidence type="ECO:0000256" key="4">
    <source>
        <dbReference type="ARBA" id="ARBA00022801"/>
    </source>
</evidence>
<reference evidence="12" key="1">
    <citation type="submission" date="2017-08" db="EMBL/GenBank/DDBJ databases">
        <title>A dynamic microbial community with high functional redundancy inhabits the cold, oxic subseafloor aquifer.</title>
        <authorList>
            <person name="Tully B.J."/>
            <person name="Wheat C.G."/>
            <person name="Glazer B.T."/>
            <person name="Huber J.A."/>
        </authorList>
    </citation>
    <scope>NUCLEOTIDE SEQUENCE [LARGE SCALE GENOMIC DNA]</scope>
</reference>
<dbReference type="GO" id="GO:0071555">
    <property type="term" value="P:cell wall organization"/>
    <property type="evidence" value="ECO:0007669"/>
    <property type="project" value="UniProtKB-KW"/>
</dbReference>
<dbReference type="GO" id="GO:0008270">
    <property type="term" value="F:zinc ion binding"/>
    <property type="evidence" value="ECO:0007669"/>
    <property type="project" value="UniProtKB-UniRule"/>
</dbReference>
<feature type="binding site" evidence="9">
    <location>
        <position position="124"/>
    </location>
    <ligand>
        <name>Zn(2+)</name>
        <dbReference type="ChEBI" id="CHEBI:29105"/>
        <note>catalytic</note>
    </ligand>
</feature>
<protein>
    <recommendedName>
        <fullName evidence="9 10">D-alanyl-D-alanine dipeptidase</fullName>
        <shortName evidence="9 10">D-Ala-D-Ala dipeptidase</shortName>
        <ecNumber evidence="9 10">3.4.13.22</ecNumber>
    </recommendedName>
</protein>
<dbReference type="GO" id="GO:0008237">
    <property type="term" value="F:metallopeptidase activity"/>
    <property type="evidence" value="ECO:0007669"/>
    <property type="project" value="UniProtKB-KW"/>
</dbReference>
<proteinExistence type="inferred from homology"/>
<feature type="binding site" evidence="9">
    <location>
        <position position="192"/>
    </location>
    <ligand>
        <name>Zn(2+)</name>
        <dbReference type="ChEBI" id="CHEBI:29105"/>
        <note>catalytic</note>
    </ligand>
</feature>
<evidence type="ECO:0000256" key="8">
    <source>
        <dbReference type="ARBA" id="ARBA00023316"/>
    </source>
</evidence>
<keyword evidence="8 10" id="KW-0961">Cell wall biogenesis/degradation</keyword>
<dbReference type="PANTHER" id="PTHR43126">
    <property type="entry name" value="D-ALANYL-D-ALANINE DIPEPTIDASE"/>
    <property type="match status" value="1"/>
</dbReference>
<name>A0A2A4XJ80_9GAMM</name>